<dbReference type="SUPFAM" id="SSF55781">
    <property type="entry name" value="GAF domain-like"/>
    <property type="match status" value="1"/>
</dbReference>
<dbReference type="GO" id="GO:0007234">
    <property type="term" value="P:osmosensory signaling via phosphorelay pathway"/>
    <property type="evidence" value="ECO:0007669"/>
    <property type="project" value="TreeGrafter"/>
</dbReference>
<dbReference type="Pfam" id="PF13185">
    <property type="entry name" value="GAF_2"/>
    <property type="match status" value="1"/>
</dbReference>
<dbReference type="SUPFAM" id="SSF55874">
    <property type="entry name" value="ATPase domain of HSP90 chaperone/DNA topoisomerase II/histidine kinase"/>
    <property type="match status" value="1"/>
</dbReference>
<dbReference type="GO" id="GO:0016020">
    <property type="term" value="C:membrane"/>
    <property type="evidence" value="ECO:0007669"/>
    <property type="project" value="UniProtKB-SubCell"/>
</dbReference>
<dbReference type="GO" id="GO:0000155">
    <property type="term" value="F:phosphorelay sensor kinase activity"/>
    <property type="evidence" value="ECO:0007669"/>
    <property type="project" value="InterPro"/>
</dbReference>
<dbReference type="InterPro" id="IPR029016">
    <property type="entry name" value="GAF-like_dom_sf"/>
</dbReference>
<dbReference type="Pfam" id="PF02518">
    <property type="entry name" value="HATPase_c"/>
    <property type="match status" value="1"/>
</dbReference>
<dbReference type="InterPro" id="IPR003660">
    <property type="entry name" value="HAMP_dom"/>
</dbReference>
<evidence type="ECO:0000313" key="14">
    <source>
        <dbReference type="EMBL" id="ALA60415.1"/>
    </source>
</evidence>
<dbReference type="GO" id="GO:0030295">
    <property type="term" value="F:protein kinase activator activity"/>
    <property type="evidence" value="ECO:0007669"/>
    <property type="project" value="TreeGrafter"/>
</dbReference>
<dbReference type="OrthoDB" id="9808408at2"/>
<reference evidence="14 15" key="1">
    <citation type="journal article" date="2015" name="Proc. Natl. Acad. Sci. U.S.A.">
        <title>Expanded metabolic versatility of ubiquitous nitrite-oxidizing bacteria from the genus Nitrospira.</title>
        <authorList>
            <person name="Koch H."/>
            <person name="Lucker S."/>
            <person name="Albertsen M."/>
            <person name="Kitzinger K."/>
            <person name="Herbold C."/>
            <person name="Spieck E."/>
            <person name="Nielsen P.H."/>
            <person name="Wagner M."/>
            <person name="Daims H."/>
        </authorList>
    </citation>
    <scope>NUCLEOTIDE SEQUENCE [LARGE SCALE GENOMIC DNA]</scope>
    <source>
        <strain evidence="14 15">NSP M-1</strain>
    </source>
</reference>
<comment type="catalytic activity">
    <reaction evidence="1">
        <text>ATP + protein L-histidine = ADP + protein N-phospho-L-histidine.</text>
        <dbReference type="EC" id="2.7.13.3"/>
    </reaction>
</comment>
<keyword evidence="6 11" id="KW-0812">Transmembrane</keyword>
<feature type="transmembrane region" description="Helical" evidence="11">
    <location>
        <begin position="20"/>
        <end position="40"/>
    </location>
</feature>
<evidence type="ECO:0000256" key="6">
    <source>
        <dbReference type="ARBA" id="ARBA00022692"/>
    </source>
</evidence>
<dbReference type="GO" id="GO:0000156">
    <property type="term" value="F:phosphorelay response regulator activity"/>
    <property type="evidence" value="ECO:0007669"/>
    <property type="project" value="TreeGrafter"/>
</dbReference>
<dbReference type="Gene3D" id="1.20.120.960">
    <property type="entry name" value="Histidine kinase NarX, sensor domain"/>
    <property type="match status" value="1"/>
</dbReference>
<feature type="domain" description="HAMP" evidence="13">
    <location>
        <begin position="209"/>
        <end position="261"/>
    </location>
</feature>
<dbReference type="RefSeq" id="WP_053381279.1">
    <property type="nucleotide sequence ID" value="NZ_CP011801.1"/>
</dbReference>
<keyword evidence="7 14" id="KW-0418">Kinase</keyword>
<dbReference type="InterPro" id="IPR036097">
    <property type="entry name" value="HisK_dim/P_sf"/>
</dbReference>
<evidence type="ECO:0000256" key="5">
    <source>
        <dbReference type="ARBA" id="ARBA00022679"/>
    </source>
</evidence>
<evidence type="ECO:0000259" key="12">
    <source>
        <dbReference type="PROSITE" id="PS50109"/>
    </source>
</evidence>
<keyword evidence="5 14" id="KW-0808">Transferase</keyword>
<dbReference type="InterPro" id="IPR003594">
    <property type="entry name" value="HATPase_dom"/>
</dbReference>
<dbReference type="InterPro" id="IPR003018">
    <property type="entry name" value="GAF"/>
</dbReference>
<dbReference type="InterPro" id="IPR005467">
    <property type="entry name" value="His_kinase_dom"/>
</dbReference>
<accession>A0A0K2GHJ3</accession>
<evidence type="ECO:0000256" key="8">
    <source>
        <dbReference type="ARBA" id="ARBA00022989"/>
    </source>
</evidence>
<dbReference type="PANTHER" id="PTHR42878:SF15">
    <property type="entry name" value="BACTERIOPHYTOCHROME"/>
    <property type="match status" value="1"/>
</dbReference>
<dbReference type="InterPro" id="IPR004358">
    <property type="entry name" value="Sig_transdc_His_kin-like_C"/>
</dbReference>
<feature type="transmembrane region" description="Helical" evidence="11">
    <location>
        <begin position="185"/>
        <end position="207"/>
    </location>
</feature>
<dbReference type="Pfam" id="PF13675">
    <property type="entry name" value="PilJ"/>
    <property type="match status" value="1"/>
</dbReference>
<feature type="domain" description="Histidine kinase" evidence="12">
    <location>
        <begin position="447"/>
        <end position="662"/>
    </location>
</feature>
<dbReference type="SMART" id="SM00387">
    <property type="entry name" value="HATPase_c"/>
    <property type="match status" value="1"/>
</dbReference>
<dbReference type="CDD" id="cd06225">
    <property type="entry name" value="HAMP"/>
    <property type="match status" value="1"/>
</dbReference>
<dbReference type="InterPro" id="IPR036890">
    <property type="entry name" value="HATPase_C_sf"/>
</dbReference>
<dbReference type="InterPro" id="IPR029095">
    <property type="entry name" value="NarX-like_N"/>
</dbReference>
<dbReference type="EC" id="2.7.13.3" evidence="3"/>
<sequence length="673" mass="74236">MGDSGTHTSSIFHALRTSIVAKLGGLFGLLALVYSLFLFVTTSLTSELIGVTAAINQAGTERMRIYRIGVLLLDLGRDTGQSDVREAIVEERTRWEQVLDELRSGSESQGALGINDPLVPRRIEELRQRWVQNLRPTIDLAITVSGARLQSAQNAYLAQADSLVASVAEIVHLLERQAAARTTRLYTLQLSFLVLSLSLMGITIVVLHRKVGAPLGRLTQRVRSLVAGDVEAPPQPVAADEVGKLVSGFEQVADNFRINVQELEALHATGQEITSLGVGGLENALRRIVDRAADLVHADLAILLVRHPMMDCWMVEAASGAAFDTLRHQIVLPEETPFANQTFETKQPVVVEELALYHDQPVHFRDQFGAKSYLGVPLLGPHDSMGILGLWSTSSVRHFTNRDVRAAQQFAVYASVAMENARLFDELESESRQLREKLKSVERTIAELTHEVKAPAGRVAEFASWIESDYGPRLDEKGLRYLSYIKKEGRDLADLAQRTLDVERLMKVSAPLESVDALEVIQEVTQLLSADCAKHGVRLDIVDSAFPRFACRRIHLRQILENLLSNAIKYIGRQPSPRVEIGCADDEMGPVLYVRDNGMGIDVSMREEIFLPFKRLVGHEIAGAGIGLSVVKTVAELYGGHVWVKSQIGVGSTFYVRLPAMARTRPVKADSLT</sequence>
<evidence type="ECO:0000256" key="4">
    <source>
        <dbReference type="ARBA" id="ARBA00022553"/>
    </source>
</evidence>
<keyword evidence="10" id="KW-0175">Coiled coil</keyword>
<dbReference type="Proteomes" id="UP000069205">
    <property type="component" value="Chromosome"/>
</dbReference>
<keyword evidence="9 11" id="KW-0472">Membrane</keyword>
<keyword evidence="4" id="KW-0597">Phosphoprotein</keyword>
<evidence type="ECO:0000256" key="11">
    <source>
        <dbReference type="SAM" id="Phobius"/>
    </source>
</evidence>
<dbReference type="AlphaFoldDB" id="A0A0K2GHJ3"/>
<proteinExistence type="predicted"/>
<protein>
    <recommendedName>
        <fullName evidence="3">histidine kinase</fullName>
        <ecNumber evidence="3">2.7.13.3</ecNumber>
    </recommendedName>
</protein>
<dbReference type="PANTHER" id="PTHR42878">
    <property type="entry name" value="TWO-COMPONENT HISTIDINE KINASE"/>
    <property type="match status" value="1"/>
</dbReference>
<dbReference type="InterPro" id="IPR042295">
    <property type="entry name" value="NarX-like_N_sf"/>
</dbReference>
<dbReference type="Gene3D" id="3.30.450.40">
    <property type="match status" value="1"/>
</dbReference>
<dbReference type="Gene3D" id="3.30.565.10">
    <property type="entry name" value="Histidine kinase-like ATPase, C-terminal domain"/>
    <property type="match status" value="1"/>
</dbReference>
<evidence type="ECO:0000259" key="13">
    <source>
        <dbReference type="PROSITE" id="PS50885"/>
    </source>
</evidence>
<dbReference type="SUPFAM" id="SSF47384">
    <property type="entry name" value="Homodimeric domain of signal transducing histidine kinase"/>
    <property type="match status" value="1"/>
</dbReference>
<evidence type="ECO:0000256" key="2">
    <source>
        <dbReference type="ARBA" id="ARBA00004141"/>
    </source>
</evidence>
<keyword evidence="8 11" id="KW-1133">Transmembrane helix</keyword>
<dbReference type="PATRIC" id="fig|42253.5.peg.3978"/>
<dbReference type="PROSITE" id="PS50885">
    <property type="entry name" value="HAMP"/>
    <property type="match status" value="1"/>
</dbReference>
<evidence type="ECO:0000256" key="10">
    <source>
        <dbReference type="SAM" id="Coils"/>
    </source>
</evidence>
<dbReference type="Pfam" id="PF00672">
    <property type="entry name" value="HAMP"/>
    <property type="match status" value="1"/>
</dbReference>
<dbReference type="SMART" id="SM00065">
    <property type="entry name" value="GAF"/>
    <property type="match status" value="1"/>
</dbReference>
<dbReference type="Gene3D" id="1.10.287.130">
    <property type="match status" value="1"/>
</dbReference>
<dbReference type="InterPro" id="IPR050351">
    <property type="entry name" value="BphY/WalK/GraS-like"/>
</dbReference>
<dbReference type="KEGG" id="nmv:NITMOv2_4031"/>
<dbReference type="STRING" id="42253.NITMOv2_4031"/>
<evidence type="ECO:0000313" key="15">
    <source>
        <dbReference type="Proteomes" id="UP000069205"/>
    </source>
</evidence>
<gene>
    <name evidence="14" type="ORF">NITMOv2_4031</name>
</gene>
<evidence type="ECO:0000256" key="1">
    <source>
        <dbReference type="ARBA" id="ARBA00000085"/>
    </source>
</evidence>
<dbReference type="EMBL" id="CP011801">
    <property type="protein sequence ID" value="ALA60415.1"/>
    <property type="molecule type" value="Genomic_DNA"/>
</dbReference>
<dbReference type="SMART" id="SM00304">
    <property type="entry name" value="HAMP"/>
    <property type="match status" value="1"/>
</dbReference>
<keyword evidence="15" id="KW-1185">Reference proteome</keyword>
<name>A0A0K2GHJ3_NITMO</name>
<organism evidence="14 15">
    <name type="scientific">Nitrospira moscoviensis</name>
    <dbReference type="NCBI Taxonomy" id="42253"/>
    <lineage>
        <taxon>Bacteria</taxon>
        <taxon>Pseudomonadati</taxon>
        <taxon>Nitrospirota</taxon>
        <taxon>Nitrospiria</taxon>
        <taxon>Nitrospirales</taxon>
        <taxon>Nitrospiraceae</taxon>
        <taxon>Nitrospira</taxon>
    </lineage>
</organism>
<comment type="subcellular location">
    <subcellularLocation>
        <location evidence="2">Membrane</location>
        <topology evidence="2">Multi-pass membrane protein</topology>
    </subcellularLocation>
</comment>
<evidence type="ECO:0000256" key="7">
    <source>
        <dbReference type="ARBA" id="ARBA00022777"/>
    </source>
</evidence>
<dbReference type="PROSITE" id="PS50109">
    <property type="entry name" value="HIS_KIN"/>
    <property type="match status" value="1"/>
</dbReference>
<evidence type="ECO:0000256" key="3">
    <source>
        <dbReference type="ARBA" id="ARBA00012438"/>
    </source>
</evidence>
<feature type="coiled-coil region" evidence="10">
    <location>
        <begin position="424"/>
        <end position="451"/>
    </location>
</feature>
<dbReference type="PRINTS" id="PR00344">
    <property type="entry name" value="BCTRLSENSOR"/>
</dbReference>
<evidence type="ECO:0000256" key="9">
    <source>
        <dbReference type="ARBA" id="ARBA00023136"/>
    </source>
</evidence>